<reference evidence="2" key="1">
    <citation type="submission" date="2021-02" db="EMBL/GenBank/DDBJ databases">
        <authorList>
            <person name="Nieuwenhuis M."/>
            <person name="Van De Peppel L.J.J."/>
        </authorList>
    </citation>
    <scope>NUCLEOTIDE SEQUENCE</scope>
    <source>
        <strain evidence="2">D49</strain>
    </source>
</reference>
<feature type="region of interest" description="Disordered" evidence="1">
    <location>
        <begin position="85"/>
        <end position="110"/>
    </location>
</feature>
<protein>
    <submittedName>
        <fullName evidence="2">Uncharacterized protein</fullName>
    </submittedName>
</protein>
<reference evidence="2" key="2">
    <citation type="submission" date="2021-10" db="EMBL/GenBank/DDBJ databases">
        <title>Phylogenomics reveals ancestral predisposition of the termite-cultivated fungus Termitomyces towards a domesticated lifestyle.</title>
        <authorList>
            <person name="Auxier B."/>
            <person name="Grum-Grzhimaylo A."/>
            <person name="Cardenas M.E."/>
            <person name="Lodge J.D."/>
            <person name="Laessoe T."/>
            <person name="Pedersen O."/>
            <person name="Smith M.E."/>
            <person name="Kuyper T.W."/>
            <person name="Franco-Molano E.A."/>
            <person name="Baroni T.J."/>
            <person name="Aanen D.K."/>
        </authorList>
    </citation>
    <scope>NUCLEOTIDE SEQUENCE</scope>
    <source>
        <strain evidence="2">D49</strain>
    </source>
</reference>
<feature type="compositionally biased region" description="Basic and acidic residues" evidence="1">
    <location>
        <begin position="85"/>
        <end position="104"/>
    </location>
</feature>
<evidence type="ECO:0000256" key="1">
    <source>
        <dbReference type="SAM" id="MobiDB-lite"/>
    </source>
</evidence>
<organism evidence="2 3">
    <name type="scientific">Sphagnurus paluster</name>
    <dbReference type="NCBI Taxonomy" id="117069"/>
    <lineage>
        <taxon>Eukaryota</taxon>
        <taxon>Fungi</taxon>
        <taxon>Dikarya</taxon>
        <taxon>Basidiomycota</taxon>
        <taxon>Agaricomycotina</taxon>
        <taxon>Agaricomycetes</taxon>
        <taxon>Agaricomycetidae</taxon>
        <taxon>Agaricales</taxon>
        <taxon>Tricholomatineae</taxon>
        <taxon>Lyophyllaceae</taxon>
        <taxon>Sphagnurus</taxon>
    </lineage>
</organism>
<proteinExistence type="predicted"/>
<gene>
    <name evidence="2" type="ORF">H0H81_004396</name>
</gene>
<evidence type="ECO:0000313" key="3">
    <source>
        <dbReference type="Proteomes" id="UP000717328"/>
    </source>
</evidence>
<dbReference type="AlphaFoldDB" id="A0A9P7GL30"/>
<comment type="caution">
    <text evidence="2">The sequence shown here is derived from an EMBL/GenBank/DDBJ whole genome shotgun (WGS) entry which is preliminary data.</text>
</comment>
<keyword evidence="3" id="KW-1185">Reference proteome</keyword>
<dbReference type="EMBL" id="JABCKI010000112">
    <property type="protein sequence ID" value="KAG5652614.1"/>
    <property type="molecule type" value="Genomic_DNA"/>
</dbReference>
<name>A0A9P7GL30_9AGAR</name>
<evidence type="ECO:0000313" key="2">
    <source>
        <dbReference type="EMBL" id="KAG5652614.1"/>
    </source>
</evidence>
<feature type="compositionally biased region" description="Pro residues" evidence="1">
    <location>
        <begin position="26"/>
        <end position="44"/>
    </location>
</feature>
<accession>A0A9P7GL30</accession>
<sequence length="110" mass="11960">MFQNQAIRLSRSPILLRVKSRSYTTHPPPGTGPHTSPSPKPSDPNIPLYVALGGAAAAGAYYYFRGTPSEIKTAKEHFKDAEKTVEHKAEEALKAGKERADEAAAKVTRK</sequence>
<dbReference type="Proteomes" id="UP000717328">
    <property type="component" value="Unassembled WGS sequence"/>
</dbReference>
<feature type="region of interest" description="Disordered" evidence="1">
    <location>
        <begin position="17"/>
        <end position="46"/>
    </location>
</feature>